<evidence type="ECO:0000313" key="7">
    <source>
        <dbReference type="Proteomes" id="UP000054560"/>
    </source>
</evidence>
<dbReference type="GeneID" id="25900941"/>
<evidence type="ECO:0000313" key="6">
    <source>
        <dbReference type="EMBL" id="KNC87455.1"/>
    </source>
</evidence>
<feature type="region of interest" description="Disordered" evidence="5">
    <location>
        <begin position="885"/>
        <end position="906"/>
    </location>
</feature>
<feature type="region of interest" description="Disordered" evidence="5">
    <location>
        <begin position="223"/>
        <end position="266"/>
    </location>
</feature>
<dbReference type="AlphaFoldDB" id="A0A0L0GEL3"/>
<dbReference type="PANTHER" id="PTHR12830">
    <property type="entry name" value="ANAPHASE-PROMOTING COMPLEX SUBUNIT 5"/>
    <property type="match status" value="1"/>
</dbReference>
<evidence type="ECO:0000256" key="5">
    <source>
        <dbReference type="SAM" id="MobiDB-lite"/>
    </source>
</evidence>
<feature type="region of interest" description="Disordered" evidence="5">
    <location>
        <begin position="280"/>
        <end position="316"/>
    </location>
</feature>
<protein>
    <recommendedName>
        <fullName evidence="8">Anaphase-promoting complex subunit 5</fullName>
    </recommendedName>
</protein>
<feature type="region of interest" description="Disordered" evidence="5">
    <location>
        <begin position="471"/>
        <end position="497"/>
    </location>
</feature>
<reference evidence="6 7" key="1">
    <citation type="submission" date="2011-02" db="EMBL/GenBank/DDBJ databases">
        <title>The Genome Sequence of Sphaeroforma arctica JP610.</title>
        <authorList>
            <consortium name="The Broad Institute Genome Sequencing Platform"/>
            <person name="Russ C."/>
            <person name="Cuomo C."/>
            <person name="Young S.K."/>
            <person name="Zeng Q."/>
            <person name="Gargeya S."/>
            <person name="Alvarado L."/>
            <person name="Berlin A."/>
            <person name="Chapman S.B."/>
            <person name="Chen Z."/>
            <person name="Freedman E."/>
            <person name="Gellesch M."/>
            <person name="Goldberg J."/>
            <person name="Griggs A."/>
            <person name="Gujja S."/>
            <person name="Heilman E."/>
            <person name="Heiman D."/>
            <person name="Howarth C."/>
            <person name="Mehta T."/>
            <person name="Neiman D."/>
            <person name="Pearson M."/>
            <person name="Roberts A."/>
            <person name="Saif S."/>
            <person name="Shea T."/>
            <person name="Shenoy N."/>
            <person name="Sisk P."/>
            <person name="Stolte C."/>
            <person name="Sykes S."/>
            <person name="White J."/>
            <person name="Yandava C."/>
            <person name="Burger G."/>
            <person name="Gray M.W."/>
            <person name="Holland P.W.H."/>
            <person name="King N."/>
            <person name="Lang F.B.F."/>
            <person name="Roger A.J."/>
            <person name="Ruiz-Trillo I."/>
            <person name="Haas B."/>
            <person name="Nusbaum C."/>
            <person name="Birren B."/>
        </authorList>
    </citation>
    <scope>NUCLEOTIDE SEQUENCE [LARGE SCALE GENOMIC DNA]</scope>
    <source>
        <strain evidence="6 7">JP610</strain>
    </source>
</reference>
<keyword evidence="7" id="KW-1185">Reference proteome</keyword>
<dbReference type="CDD" id="cd16270">
    <property type="entry name" value="Apc5_N"/>
    <property type="match status" value="1"/>
</dbReference>
<evidence type="ECO:0008006" key="8">
    <source>
        <dbReference type="Google" id="ProtNLM"/>
    </source>
</evidence>
<dbReference type="GO" id="GO:0031145">
    <property type="term" value="P:anaphase-promoting complex-dependent catabolic process"/>
    <property type="evidence" value="ECO:0007669"/>
    <property type="project" value="TreeGrafter"/>
</dbReference>
<accession>A0A0L0GEL3</accession>
<dbReference type="GO" id="GO:0070979">
    <property type="term" value="P:protein K11-linked ubiquitination"/>
    <property type="evidence" value="ECO:0007669"/>
    <property type="project" value="TreeGrafter"/>
</dbReference>
<dbReference type="PANTHER" id="PTHR12830:SF9">
    <property type="entry name" value="ANAPHASE-PROMOTING COMPLEX SUBUNIT 5"/>
    <property type="match status" value="1"/>
</dbReference>
<evidence type="ECO:0000256" key="3">
    <source>
        <dbReference type="ARBA" id="ARBA00022786"/>
    </source>
</evidence>
<name>A0A0L0GEL3_9EUKA</name>
<dbReference type="GO" id="GO:0005680">
    <property type="term" value="C:anaphase-promoting complex"/>
    <property type="evidence" value="ECO:0007669"/>
    <property type="project" value="InterPro"/>
</dbReference>
<evidence type="ECO:0000256" key="1">
    <source>
        <dbReference type="ARBA" id="ARBA00022618"/>
    </source>
</evidence>
<dbReference type="GO" id="GO:0051301">
    <property type="term" value="P:cell division"/>
    <property type="evidence" value="ECO:0007669"/>
    <property type="project" value="UniProtKB-KW"/>
</dbReference>
<organism evidence="6 7">
    <name type="scientific">Sphaeroforma arctica JP610</name>
    <dbReference type="NCBI Taxonomy" id="667725"/>
    <lineage>
        <taxon>Eukaryota</taxon>
        <taxon>Ichthyosporea</taxon>
        <taxon>Ichthyophonida</taxon>
        <taxon>Sphaeroforma</taxon>
    </lineage>
</organism>
<dbReference type="RefSeq" id="XP_014161357.1">
    <property type="nucleotide sequence ID" value="XM_014305882.1"/>
</dbReference>
<dbReference type="Proteomes" id="UP000054560">
    <property type="component" value="Unassembled WGS sequence"/>
</dbReference>
<sequence>MSVPDAQLTPHRVALLVLVREFLSDVAANDWNDASSGELTEGEFTILLVDAIKNNTHASSSSDYELLKSKIAFYKSQRSHHLLRVLHTTLLSVTDVFAMNDLFDYAKNIIDHPPEEVAGDLVTRHSIIGLFCRQICLSFESADFDQVVRLCDDVSEYCADNSQVTKAHRERPDAGCSNSTFDWLHTSSIVGASAVSGLFSSEDQIGRKHRPAHTAKGNFVAMDLDDSFGQPSNQGHEPPPRASTPVKDTPITHNTSAQPHPHSPITHSQQLRFDLGADSAGDGIRNGNGNRKTGDKGVAGGANTDQGLGGDSANGGVEAKEHSNINAERLVRRAAECLQRGGEVHASPAELHSSLQTVLRDDPDHQTATTLSFMNFCRAKDYTSALAGMHSLTYTLVNNSNVKPAVAAEKQHQLFHIVPHGDKSSLQMALFNLAKTEYEFSELGSASLTYIATHFEYLKGSWPMMWSEDTAHKNTRQQDRHSSSQLQEGPTKYRSLGSKLGRRNTAFYKSNVASGRVSAKDDDTPLQVLLLRCVRRANELHLPDVEGVQLLNSAMHMVRSGRPGREVDALLSRTRELRTGLPFQELDTAKGSAQQADERMLSAHRWFMQGQRQLATLFASQQLLFAPSSGHPAQSVEALCVMAYTRAEDAGDLAAALTYTDAAGHRYPRPSPESGLWRQCSLHILFNRFLLWKAFESAERVLYYIEGLLDTNDYLYAGGLSRNHKGRLLAKYRCRLALARGDAVEALAVYERMCPDVCLENTSGDGTAVHEHVTYLKNQAEALHMCEDYAQGLVVALKGLSLARKYESKADEADLVLLLCRIQLQVGLTHAANDILTREVTNVLTYGSAHTRACVWIVLADCILALRGGADSDVKSDIQIGSDGELDDLATDQSDAEDETDSNTRECPRSVHLLDCISGLHDSVGILQQMGDRSNETEAWARIAILCNALNKTDKRDQASEQYRRLTDLSDQAACQQRVNQTACELTTRILKCGAGESTTL</sequence>
<proteinExistence type="predicted"/>
<keyword evidence="2" id="KW-0498">Mitosis</keyword>
<dbReference type="InterPro" id="IPR037679">
    <property type="entry name" value="Apc5"/>
</dbReference>
<evidence type="ECO:0000256" key="4">
    <source>
        <dbReference type="ARBA" id="ARBA00023306"/>
    </source>
</evidence>
<keyword evidence="4" id="KW-0131">Cell cycle</keyword>
<keyword evidence="3" id="KW-0833">Ubl conjugation pathway</keyword>
<feature type="compositionally biased region" description="Basic and acidic residues" evidence="5">
    <location>
        <begin position="471"/>
        <end position="482"/>
    </location>
</feature>
<gene>
    <name evidence="6" type="ORF">SARC_00437</name>
</gene>
<dbReference type="GO" id="GO:0045842">
    <property type="term" value="P:positive regulation of mitotic metaphase/anaphase transition"/>
    <property type="evidence" value="ECO:0007669"/>
    <property type="project" value="TreeGrafter"/>
</dbReference>
<feature type="compositionally biased region" description="Acidic residues" evidence="5">
    <location>
        <begin position="885"/>
        <end position="901"/>
    </location>
</feature>
<evidence type="ECO:0000256" key="2">
    <source>
        <dbReference type="ARBA" id="ARBA00022776"/>
    </source>
</evidence>
<dbReference type="EMBL" id="KQ241609">
    <property type="protein sequence ID" value="KNC87455.1"/>
    <property type="molecule type" value="Genomic_DNA"/>
</dbReference>
<keyword evidence="1" id="KW-0132">Cell division</keyword>